<proteinExistence type="predicted"/>
<evidence type="ECO:0000256" key="1">
    <source>
        <dbReference type="ARBA" id="ARBA00022603"/>
    </source>
</evidence>
<dbReference type="PANTHER" id="PTHR43861:SF1">
    <property type="entry name" value="TRANS-ACONITATE 2-METHYLTRANSFERASE"/>
    <property type="match status" value="1"/>
</dbReference>
<dbReference type="Proteomes" id="UP000054010">
    <property type="component" value="Unassembled WGS sequence"/>
</dbReference>
<comment type="caution">
    <text evidence="4">The sequence shown here is derived from an EMBL/GenBank/DDBJ whole genome shotgun (WGS) entry which is preliminary data.</text>
</comment>
<dbReference type="CDD" id="cd02440">
    <property type="entry name" value="AdoMet_MTases"/>
    <property type="match status" value="1"/>
</dbReference>
<evidence type="ECO:0000256" key="2">
    <source>
        <dbReference type="ARBA" id="ARBA00022679"/>
    </source>
</evidence>
<dbReference type="EMBL" id="ADVR01000085">
    <property type="protein sequence ID" value="EFO80135.1"/>
    <property type="molecule type" value="Genomic_DNA"/>
</dbReference>
<dbReference type="AlphaFoldDB" id="E1IF95"/>
<dbReference type="GO" id="GO:0032259">
    <property type="term" value="P:methylation"/>
    <property type="evidence" value="ECO:0007669"/>
    <property type="project" value="UniProtKB-KW"/>
</dbReference>
<reference evidence="4 5" key="1">
    <citation type="journal article" date="2011" name="J. Bacteriol.">
        <title>Draft genome sequence of the anoxygenic filamentous phototrophic bacterium Oscillochloris trichoides subsp. DG-6.</title>
        <authorList>
            <person name="Kuznetsov B.B."/>
            <person name="Ivanovsky R.N."/>
            <person name="Keppen O.I."/>
            <person name="Sukhacheva M.V."/>
            <person name="Bumazhkin B.K."/>
            <person name="Patutina E.O."/>
            <person name="Beletsky A.V."/>
            <person name="Mardanov A.V."/>
            <person name="Baslerov R.V."/>
            <person name="Panteleeva A.N."/>
            <person name="Kolganova T.V."/>
            <person name="Ravin N.V."/>
            <person name="Skryabin K.G."/>
        </authorList>
    </citation>
    <scope>NUCLEOTIDE SEQUENCE [LARGE SCALE GENOMIC DNA]</scope>
    <source>
        <strain evidence="4 5">DG-6</strain>
    </source>
</reference>
<dbReference type="GO" id="GO:0008168">
    <property type="term" value="F:methyltransferase activity"/>
    <property type="evidence" value="ECO:0007669"/>
    <property type="project" value="UniProtKB-KW"/>
</dbReference>
<dbReference type="InterPro" id="IPR029063">
    <property type="entry name" value="SAM-dependent_MTases_sf"/>
</dbReference>
<name>E1IF95_9CHLR</name>
<dbReference type="InterPro" id="IPR041698">
    <property type="entry name" value="Methyltransf_25"/>
</dbReference>
<keyword evidence="1 4" id="KW-0489">Methyltransferase</keyword>
<evidence type="ECO:0000313" key="4">
    <source>
        <dbReference type="EMBL" id="EFO80135.1"/>
    </source>
</evidence>
<evidence type="ECO:0000313" key="5">
    <source>
        <dbReference type="Proteomes" id="UP000054010"/>
    </source>
</evidence>
<feature type="domain" description="Methyltransferase" evidence="3">
    <location>
        <begin position="48"/>
        <end position="142"/>
    </location>
</feature>
<gene>
    <name evidence="4" type="ORF">OSCT_1996</name>
</gene>
<keyword evidence="2" id="KW-0808">Transferase</keyword>
<organism evidence="4 5">
    <name type="scientific">Oscillochloris trichoides DG-6</name>
    <dbReference type="NCBI Taxonomy" id="765420"/>
    <lineage>
        <taxon>Bacteria</taxon>
        <taxon>Bacillati</taxon>
        <taxon>Chloroflexota</taxon>
        <taxon>Chloroflexia</taxon>
        <taxon>Chloroflexales</taxon>
        <taxon>Chloroflexineae</taxon>
        <taxon>Oscillochloridaceae</taxon>
        <taxon>Oscillochloris</taxon>
    </lineage>
</organism>
<evidence type="ECO:0000259" key="3">
    <source>
        <dbReference type="Pfam" id="PF13649"/>
    </source>
</evidence>
<dbReference type="OrthoDB" id="9811589at2"/>
<sequence length="259" mass="28975">MSDDLRDWWEELLQVHEFALYQDYAENLTRQEVDFLAQALSLRGVETILDLACGGGRHSIELAQRGLTVIGLDASPRVLAHARSRASELDLNATFVQGDMRHLTDVGRFDTILIMNSSLGFFDDATNRQVLAGAARALAPGGKLLLQCINPYQIDAYMREFRNGWYQLGSGYVLREARFEPREATLSIDYRYIDPSQSLDLTHPGDRIRLYGFPELASMLAEAGLRPLSVFGDAILPPVPFGETSLWQVLVAVRDLGEE</sequence>
<keyword evidence="5" id="KW-1185">Reference proteome</keyword>
<protein>
    <submittedName>
        <fullName evidence="4">Methyltransferase type 11</fullName>
    </submittedName>
</protein>
<dbReference type="STRING" id="765420.OSCT_1996"/>
<dbReference type="Gene3D" id="2.20.25.110">
    <property type="entry name" value="S-adenosyl-L-methionine-dependent methyltransferases"/>
    <property type="match status" value="1"/>
</dbReference>
<dbReference type="HOGENOM" id="CLU_069129_1_2_0"/>
<dbReference type="Pfam" id="PF13649">
    <property type="entry name" value="Methyltransf_25"/>
    <property type="match status" value="1"/>
</dbReference>
<dbReference type="eggNOG" id="COG2227">
    <property type="taxonomic scope" value="Bacteria"/>
</dbReference>
<dbReference type="SUPFAM" id="SSF53335">
    <property type="entry name" value="S-adenosyl-L-methionine-dependent methyltransferases"/>
    <property type="match status" value="1"/>
</dbReference>
<accession>E1IF95</accession>
<dbReference type="PANTHER" id="PTHR43861">
    <property type="entry name" value="TRANS-ACONITATE 2-METHYLTRANSFERASE-RELATED"/>
    <property type="match status" value="1"/>
</dbReference>
<dbReference type="Gene3D" id="3.40.50.150">
    <property type="entry name" value="Vaccinia Virus protein VP39"/>
    <property type="match status" value="1"/>
</dbReference>